<name>E0VTX0_PEDHC</name>
<dbReference type="HOGENOM" id="CLU_006842_7_6_1"/>
<dbReference type="EC" id="3.4.21.1" evidence="8"/>
<dbReference type="KEGG" id="phu:Phum_PHUM440020"/>
<dbReference type="SUPFAM" id="SSF50494">
    <property type="entry name" value="Trypsin-like serine proteases"/>
    <property type="match status" value="1"/>
</dbReference>
<keyword evidence="5" id="KW-1015">Disulfide bond</keyword>
<evidence type="ECO:0000256" key="6">
    <source>
        <dbReference type="RuleBase" id="RU363034"/>
    </source>
</evidence>
<sequence length="321" mass="35653">MITCIGIVGIKSRGWKQDLDNKIVKAAEAVAIMISKEFSRTFSPPFLTGRQPYVYNDSKCPPLIGYQDYIINGVAAPEGKYPYMVSMKMKDGKGHVCGGSILTKNWALTAAHCCAAMKDTEGYMYAGSNLLSKGGSDHDIVSYKIHEKYNPSLNWINDVCLVKVKQPFEFGPKVQQVTLPLQGWKVYDQDSVSVTGWGYIDPYNRTVPDNLQLGGNFTAITNTKCEDLTTYNHESYLCVLGNDDRGVCNGDSGSPLMKNGVQVGVTSWVFLPCGCGNPDFYARVPLFVDWIKHNLGSEAEELKFTKEDKSTATLIFFHFRL</sequence>
<reference evidence="8" key="2">
    <citation type="submission" date="2007-04" db="EMBL/GenBank/DDBJ databases">
        <title>The genome of the human body louse.</title>
        <authorList>
            <consortium name="The Human Body Louse Genome Consortium"/>
            <person name="Kirkness E."/>
            <person name="Walenz B."/>
            <person name="Hass B."/>
            <person name="Bruggner R."/>
            <person name="Strausberg R."/>
        </authorList>
    </citation>
    <scope>NUCLEOTIDE SEQUENCE</scope>
    <source>
        <strain evidence="8">USDA</strain>
    </source>
</reference>
<keyword evidence="2 6" id="KW-0645">Protease</keyword>
<feature type="domain" description="Peptidase S1" evidence="7">
    <location>
        <begin position="70"/>
        <end position="296"/>
    </location>
</feature>
<dbReference type="InterPro" id="IPR033116">
    <property type="entry name" value="TRYPSIN_SER"/>
</dbReference>
<dbReference type="GO" id="GO:0006508">
    <property type="term" value="P:proteolysis"/>
    <property type="evidence" value="ECO:0007669"/>
    <property type="project" value="UniProtKB-KW"/>
</dbReference>
<keyword evidence="10" id="KW-1185">Reference proteome</keyword>
<dbReference type="PANTHER" id="PTHR24276">
    <property type="entry name" value="POLYSERASE-RELATED"/>
    <property type="match status" value="1"/>
</dbReference>
<dbReference type="eggNOG" id="KOG3627">
    <property type="taxonomic scope" value="Eukaryota"/>
</dbReference>
<dbReference type="RefSeq" id="XP_002429564.1">
    <property type="nucleotide sequence ID" value="XM_002429519.1"/>
</dbReference>
<dbReference type="FunCoup" id="E0VTX0">
    <property type="interactions" value="30"/>
</dbReference>
<dbReference type="SMART" id="SM00020">
    <property type="entry name" value="Tryp_SPc"/>
    <property type="match status" value="1"/>
</dbReference>
<dbReference type="FunFam" id="2.40.10.10:FF:000068">
    <property type="entry name" value="transmembrane protease serine 2"/>
    <property type="match status" value="1"/>
</dbReference>
<dbReference type="InterPro" id="IPR050430">
    <property type="entry name" value="Peptidase_S1"/>
</dbReference>
<dbReference type="Proteomes" id="UP000009046">
    <property type="component" value="Unassembled WGS sequence"/>
</dbReference>
<reference evidence="8" key="1">
    <citation type="submission" date="2007-04" db="EMBL/GenBank/DDBJ databases">
        <title>Annotation of Pediculus humanus corporis strain USDA.</title>
        <authorList>
            <person name="Kirkness E."/>
            <person name="Hannick L."/>
            <person name="Hass B."/>
            <person name="Bruggner R."/>
            <person name="Lawson D."/>
            <person name="Bidwell S."/>
            <person name="Joardar V."/>
            <person name="Caler E."/>
            <person name="Walenz B."/>
            <person name="Inman J."/>
            <person name="Schobel S."/>
            <person name="Galinsky K."/>
            <person name="Amedeo P."/>
            <person name="Strausberg R."/>
        </authorList>
    </citation>
    <scope>NUCLEOTIDE SEQUENCE</scope>
    <source>
        <strain evidence="8">USDA</strain>
    </source>
</reference>
<dbReference type="InterPro" id="IPR009003">
    <property type="entry name" value="Peptidase_S1_PA"/>
</dbReference>
<dbReference type="InterPro" id="IPR043504">
    <property type="entry name" value="Peptidase_S1_PA_chymotrypsin"/>
</dbReference>
<dbReference type="AlphaFoldDB" id="E0VTX0"/>
<dbReference type="CTD" id="8230857"/>
<evidence type="ECO:0000256" key="1">
    <source>
        <dbReference type="ARBA" id="ARBA00007664"/>
    </source>
</evidence>
<dbReference type="EnsemblMetazoa" id="PHUM440020-RA">
    <property type="protein sequence ID" value="PHUM440020-PA"/>
    <property type="gene ID" value="PHUM440020"/>
</dbReference>
<comment type="similarity">
    <text evidence="1">Belongs to the peptidase S1 family.</text>
</comment>
<dbReference type="OrthoDB" id="8440449at2759"/>
<dbReference type="GeneID" id="8230857"/>
<dbReference type="Gene3D" id="2.40.10.10">
    <property type="entry name" value="Trypsin-like serine proteases"/>
    <property type="match status" value="2"/>
</dbReference>
<dbReference type="CDD" id="cd00190">
    <property type="entry name" value="Tryp_SPc"/>
    <property type="match status" value="1"/>
</dbReference>
<evidence type="ECO:0000313" key="10">
    <source>
        <dbReference type="Proteomes" id="UP000009046"/>
    </source>
</evidence>
<dbReference type="InParanoid" id="E0VTX0"/>
<dbReference type="InterPro" id="IPR018114">
    <property type="entry name" value="TRYPSIN_HIS"/>
</dbReference>
<evidence type="ECO:0000313" key="8">
    <source>
        <dbReference type="EMBL" id="EEB16826.1"/>
    </source>
</evidence>
<dbReference type="STRING" id="121224.E0VTX0"/>
<gene>
    <name evidence="9" type="primary">8230857</name>
    <name evidence="8" type="ORF">Phum_PHUM440020</name>
</gene>
<keyword evidence="4 6" id="KW-0720">Serine protease</keyword>
<dbReference type="PANTHER" id="PTHR24276:SF96">
    <property type="entry name" value="PEPTIDASE S1 DOMAIN-CONTAINING PROTEIN"/>
    <property type="match status" value="1"/>
</dbReference>
<dbReference type="GO" id="GO:0004252">
    <property type="term" value="F:serine-type endopeptidase activity"/>
    <property type="evidence" value="ECO:0007669"/>
    <property type="project" value="UniProtKB-EC"/>
</dbReference>
<evidence type="ECO:0000259" key="7">
    <source>
        <dbReference type="PROSITE" id="PS50240"/>
    </source>
</evidence>
<evidence type="ECO:0000256" key="3">
    <source>
        <dbReference type="ARBA" id="ARBA00022801"/>
    </source>
</evidence>
<evidence type="ECO:0000256" key="5">
    <source>
        <dbReference type="ARBA" id="ARBA00023157"/>
    </source>
</evidence>
<reference evidence="9" key="3">
    <citation type="submission" date="2021-02" db="UniProtKB">
        <authorList>
            <consortium name="EnsemblMetazoa"/>
        </authorList>
    </citation>
    <scope>IDENTIFICATION</scope>
    <source>
        <strain evidence="9">USDA</strain>
    </source>
</reference>
<protein>
    <submittedName>
        <fullName evidence="8 9">Chymotrypsin, putative</fullName>
        <ecNumber evidence="8">3.4.21.1</ecNumber>
    </submittedName>
</protein>
<dbReference type="InterPro" id="IPR001314">
    <property type="entry name" value="Peptidase_S1A"/>
</dbReference>
<dbReference type="PROSITE" id="PS00135">
    <property type="entry name" value="TRYPSIN_SER"/>
    <property type="match status" value="1"/>
</dbReference>
<dbReference type="EMBL" id="DS235774">
    <property type="protein sequence ID" value="EEB16826.1"/>
    <property type="molecule type" value="Genomic_DNA"/>
</dbReference>
<dbReference type="PRINTS" id="PR00722">
    <property type="entry name" value="CHYMOTRYPSIN"/>
</dbReference>
<keyword evidence="3 6" id="KW-0378">Hydrolase</keyword>
<dbReference type="InterPro" id="IPR001254">
    <property type="entry name" value="Trypsin_dom"/>
</dbReference>
<organism>
    <name type="scientific">Pediculus humanus subsp. corporis</name>
    <name type="common">Body louse</name>
    <dbReference type="NCBI Taxonomy" id="121224"/>
    <lineage>
        <taxon>Eukaryota</taxon>
        <taxon>Metazoa</taxon>
        <taxon>Ecdysozoa</taxon>
        <taxon>Arthropoda</taxon>
        <taxon>Hexapoda</taxon>
        <taxon>Insecta</taxon>
        <taxon>Pterygota</taxon>
        <taxon>Neoptera</taxon>
        <taxon>Paraneoptera</taxon>
        <taxon>Psocodea</taxon>
        <taxon>Troctomorpha</taxon>
        <taxon>Phthiraptera</taxon>
        <taxon>Anoplura</taxon>
        <taxon>Pediculidae</taxon>
        <taxon>Pediculus</taxon>
    </lineage>
</organism>
<evidence type="ECO:0000256" key="4">
    <source>
        <dbReference type="ARBA" id="ARBA00022825"/>
    </source>
</evidence>
<evidence type="ECO:0000313" key="9">
    <source>
        <dbReference type="EnsemblMetazoa" id="PHUM440020-PA"/>
    </source>
</evidence>
<accession>E0VTX0</accession>
<evidence type="ECO:0000256" key="2">
    <source>
        <dbReference type="ARBA" id="ARBA00022670"/>
    </source>
</evidence>
<proteinExistence type="inferred from homology"/>
<dbReference type="Pfam" id="PF00089">
    <property type="entry name" value="Trypsin"/>
    <property type="match status" value="1"/>
</dbReference>
<dbReference type="VEuPathDB" id="VectorBase:PHUM440020"/>
<dbReference type="EMBL" id="AAZO01005369">
    <property type="status" value="NOT_ANNOTATED_CDS"/>
    <property type="molecule type" value="Genomic_DNA"/>
</dbReference>
<dbReference type="PROSITE" id="PS00134">
    <property type="entry name" value="TRYPSIN_HIS"/>
    <property type="match status" value="1"/>
</dbReference>
<dbReference type="PROSITE" id="PS50240">
    <property type="entry name" value="TRYPSIN_DOM"/>
    <property type="match status" value="1"/>
</dbReference>